<dbReference type="EMBL" id="KZ305018">
    <property type="protein sequence ID" value="PIA64934.1"/>
    <property type="molecule type" value="Genomic_DNA"/>
</dbReference>
<evidence type="ECO:0000313" key="1">
    <source>
        <dbReference type="EMBL" id="PIA64934.1"/>
    </source>
</evidence>
<dbReference type="AlphaFoldDB" id="A0A2G5FAB1"/>
<reference evidence="1 2" key="1">
    <citation type="submission" date="2017-09" db="EMBL/GenBank/DDBJ databases">
        <title>WGS assembly of Aquilegia coerulea Goldsmith.</title>
        <authorList>
            <person name="Hodges S."/>
            <person name="Kramer E."/>
            <person name="Nordborg M."/>
            <person name="Tomkins J."/>
            <person name="Borevitz J."/>
            <person name="Derieg N."/>
            <person name="Yan J."/>
            <person name="Mihaltcheva S."/>
            <person name="Hayes R.D."/>
            <person name="Rokhsar D."/>
        </authorList>
    </citation>
    <scope>NUCLEOTIDE SEQUENCE [LARGE SCALE GENOMIC DNA]</scope>
    <source>
        <strain evidence="2">cv. Goldsmith</strain>
    </source>
</reference>
<evidence type="ECO:0000313" key="2">
    <source>
        <dbReference type="Proteomes" id="UP000230069"/>
    </source>
</evidence>
<dbReference type="Proteomes" id="UP000230069">
    <property type="component" value="Unassembled WGS sequence"/>
</dbReference>
<accession>A0A2G5FAB1</accession>
<gene>
    <name evidence="1" type="ORF">AQUCO_00100418v1</name>
</gene>
<protein>
    <submittedName>
        <fullName evidence="1">Uncharacterized protein</fullName>
    </submittedName>
</protein>
<name>A0A2G5FAB1_AQUCA</name>
<proteinExistence type="predicted"/>
<dbReference type="InParanoid" id="A0A2G5FAB1"/>
<organism evidence="1 2">
    <name type="scientific">Aquilegia coerulea</name>
    <name type="common">Rocky mountain columbine</name>
    <dbReference type="NCBI Taxonomy" id="218851"/>
    <lineage>
        <taxon>Eukaryota</taxon>
        <taxon>Viridiplantae</taxon>
        <taxon>Streptophyta</taxon>
        <taxon>Embryophyta</taxon>
        <taxon>Tracheophyta</taxon>
        <taxon>Spermatophyta</taxon>
        <taxon>Magnoliopsida</taxon>
        <taxon>Ranunculales</taxon>
        <taxon>Ranunculaceae</taxon>
        <taxon>Thalictroideae</taxon>
        <taxon>Aquilegia</taxon>
    </lineage>
</organism>
<keyword evidence="2" id="KW-1185">Reference proteome</keyword>
<sequence length="68" mass="7757">MFKRKNDHAKCKVARKDSKAVRSFATISPLPYLIIHRLGTLQLQTNHSKISLFYKSELGNIGTTLQNQ</sequence>